<evidence type="ECO:0000313" key="1">
    <source>
        <dbReference type="EMBL" id="CAI9922087.1"/>
    </source>
</evidence>
<gene>
    <name evidence="2" type="ORF">HINF_LOCUS65329</name>
    <name evidence="1" type="ORF">HINF_LOCUS9732</name>
</gene>
<dbReference type="EMBL" id="CATOUU010000245">
    <property type="protein sequence ID" value="CAI9922087.1"/>
    <property type="molecule type" value="Genomic_DNA"/>
</dbReference>
<accession>A0AA86NKZ0</accession>
<dbReference type="EMBL" id="CAXDID020000428">
    <property type="protein sequence ID" value="CAL6090480.1"/>
    <property type="molecule type" value="Genomic_DNA"/>
</dbReference>
<keyword evidence="3" id="KW-1185">Reference proteome</keyword>
<reference evidence="2 3" key="2">
    <citation type="submission" date="2024-07" db="EMBL/GenBank/DDBJ databases">
        <authorList>
            <person name="Akdeniz Z."/>
        </authorList>
    </citation>
    <scope>NUCLEOTIDE SEQUENCE [LARGE SCALE GENOMIC DNA]</scope>
</reference>
<evidence type="ECO:0000313" key="3">
    <source>
        <dbReference type="Proteomes" id="UP001642409"/>
    </source>
</evidence>
<evidence type="ECO:0000313" key="2">
    <source>
        <dbReference type="EMBL" id="CAL6090480.1"/>
    </source>
</evidence>
<proteinExistence type="predicted"/>
<dbReference type="Proteomes" id="UP001642409">
    <property type="component" value="Unassembled WGS sequence"/>
</dbReference>
<dbReference type="AlphaFoldDB" id="A0AA86NKZ0"/>
<reference evidence="1" key="1">
    <citation type="submission" date="2023-06" db="EMBL/GenBank/DDBJ databases">
        <authorList>
            <person name="Kurt Z."/>
        </authorList>
    </citation>
    <scope>NUCLEOTIDE SEQUENCE</scope>
</reference>
<protein>
    <submittedName>
        <fullName evidence="2">Hypothetical_protein</fullName>
    </submittedName>
</protein>
<organism evidence="1">
    <name type="scientific">Hexamita inflata</name>
    <dbReference type="NCBI Taxonomy" id="28002"/>
    <lineage>
        <taxon>Eukaryota</taxon>
        <taxon>Metamonada</taxon>
        <taxon>Diplomonadida</taxon>
        <taxon>Hexamitidae</taxon>
        <taxon>Hexamitinae</taxon>
        <taxon>Hexamita</taxon>
    </lineage>
</organism>
<comment type="caution">
    <text evidence="1">The sequence shown here is derived from an EMBL/GenBank/DDBJ whole genome shotgun (WGS) entry which is preliminary data.</text>
</comment>
<sequence length="109" mass="11982">MHVIPIIAWLAQVFTWCSFPVIFVHMSPASEQYGPISAPQFDAAAAESAATFKNFRFYNALSLIMRETTIVPGKLLNRMHARTVIAETASETANTDYPSNAFASPCAIQ</sequence>
<name>A0AA86NKZ0_9EUKA</name>